<evidence type="ECO:0000313" key="3">
    <source>
        <dbReference type="Proteomes" id="UP000008555"/>
    </source>
</evidence>
<dbReference type="KEGG" id="cbd:CBUD_2154"/>
<dbReference type="AlphaFoldDB" id="A9KDB0"/>
<reference evidence="2 3" key="1">
    <citation type="journal article" date="2009" name="Infect. Immun.">
        <title>Comparative genomics reveal extensive transposon-mediated genomic plasticity and diversity among potential effector proteins within the genus Coxiella.</title>
        <authorList>
            <person name="Beare P.A."/>
            <person name="Unsworth N."/>
            <person name="Andoh M."/>
            <person name="Voth D.E."/>
            <person name="Omsland A."/>
            <person name="Gilk S.D."/>
            <person name="Williams K.P."/>
            <person name="Sobral B.W."/>
            <person name="Kupko J.J.III."/>
            <person name="Porcella S.F."/>
            <person name="Samuel J.E."/>
            <person name="Heinzen R.A."/>
        </authorList>
    </citation>
    <scope>NUCLEOTIDE SEQUENCE [LARGE SCALE GENOMIC DNA]</scope>
    <source>
        <strain evidence="2 3">Dugway 5J108-111</strain>
    </source>
</reference>
<name>A9KDB0_COXBN</name>
<protein>
    <submittedName>
        <fullName evidence="2">Hypothetical cytosolic protein</fullName>
    </submittedName>
</protein>
<accession>A9KDB0</accession>
<dbReference type="EMBL" id="CP000733">
    <property type="protein sequence ID" value="ABS78320.1"/>
    <property type="molecule type" value="Genomic_DNA"/>
</dbReference>
<evidence type="ECO:0000256" key="1">
    <source>
        <dbReference type="SAM" id="MobiDB-lite"/>
    </source>
</evidence>
<feature type="compositionally biased region" description="Basic and acidic residues" evidence="1">
    <location>
        <begin position="227"/>
        <end position="239"/>
    </location>
</feature>
<organism evidence="2 3">
    <name type="scientific">Coxiella burnetii (strain Dugway 5J108-111)</name>
    <dbReference type="NCBI Taxonomy" id="434922"/>
    <lineage>
        <taxon>Bacteria</taxon>
        <taxon>Pseudomonadati</taxon>
        <taxon>Pseudomonadota</taxon>
        <taxon>Gammaproteobacteria</taxon>
        <taxon>Legionellales</taxon>
        <taxon>Coxiellaceae</taxon>
        <taxon>Coxiella</taxon>
    </lineage>
</organism>
<evidence type="ECO:0000313" key="2">
    <source>
        <dbReference type="EMBL" id="ABS78320.1"/>
    </source>
</evidence>
<dbReference type="Proteomes" id="UP000008555">
    <property type="component" value="Chromosome"/>
</dbReference>
<proteinExistence type="predicted"/>
<feature type="region of interest" description="Disordered" evidence="1">
    <location>
        <begin position="225"/>
        <end position="253"/>
    </location>
</feature>
<gene>
    <name evidence="2" type="ordered locus">CBUD_2154</name>
</gene>
<dbReference type="HOGENOM" id="CLU_038669_0_0_6"/>
<dbReference type="RefSeq" id="WP_011997457.1">
    <property type="nucleotide sequence ID" value="NC_009727.1"/>
</dbReference>
<sequence>MTRQTTEREKRINEAQNIAQSRWLLAKSNWLQKKEKFTELAEQEQFTNEELEVIVENIISNNKNYELIFILARTQKSFNIRINELGFNPLEKVAEKANSWNEAAKLAITLLVVGAHWSEYNEKGVPRFKTVSEPPNNYFHPEFERNKDDSAIGVCEWDLYASHEYEKYKIRRNVEYFLLPATRDVSVFRAFMQELSEIAIASDSVTLLNQLREFRYTKRSALSPRTLTEEEKVQSERVSEQLTASGLGGRSLGGQNRQAVALNYNPLRDNEPQEVKNSTTPVVQTPLAATPGRYSSSQYTNGPQFFSEVDKKRHQEKLTYFREVNQPPLGHLKFFDQDGLPLLHYAIGQSAWKCAEYFIKKASAENLLISDSNGRSVLAYAREMRKINSTLPLPELDKIIGLLEQKTPANELEIKQENKQENTPSLALMLKEKTRMITSLQTKTKNGIWNRYQDFKQSCDTLQNEKGLAWEEIKKAIEGSITQVQEKGVRKPTLQKKIESIPGFIQQYEREKFTADEDLSESLASSLTIK</sequence>